<keyword evidence="2" id="KW-1185">Reference proteome</keyword>
<dbReference type="Proteomes" id="UP000789739">
    <property type="component" value="Unassembled WGS sequence"/>
</dbReference>
<protein>
    <submittedName>
        <fullName evidence="1">9204_t:CDS:1</fullName>
    </submittedName>
</protein>
<evidence type="ECO:0000313" key="2">
    <source>
        <dbReference type="Proteomes" id="UP000789739"/>
    </source>
</evidence>
<evidence type="ECO:0000313" key="1">
    <source>
        <dbReference type="EMBL" id="CAG8667284.1"/>
    </source>
</evidence>
<comment type="caution">
    <text evidence="1">The sequence shown here is derived from an EMBL/GenBank/DDBJ whole genome shotgun (WGS) entry which is preliminary data.</text>
</comment>
<organism evidence="1 2">
    <name type="scientific">Paraglomus brasilianum</name>
    <dbReference type="NCBI Taxonomy" id="144538"/>
    <lineage>
        <taxon>Eukaryota</taxon>
        <taxon>Fungi</taxon>
        <taxon>Fungi incertae sedis</taxon>
        <taxon>Mucoromycota</taxon>
        <taxon>Glomeromycotina</taxon>
        <taxon>Glomeromycetes</taxon>
        <taxon>Paraglomerales</taxon>
        <taxon>Paraglomeraceae</taxon>
        <taxon>Paraglomus</taxon>
    </lineage>
</organism>
<dbReference type="EMBL" id="CAJVPI010004392">
    <property type="protein sequence ID" value="CAG8667284.1"/>
    <property type="molecule type" value="Genomic_DNA"/>
</dbReference>
<proteinExistence type="predicted"/>
<gene>
    <name evidence="1" type="ORF">PBRASI_LOCUS11113</name>
</gene>
<name>A0A9N9ED65_9GLOM</name>
<dbReference type="AlphaFoldDB" id="A0A9N9ED65"/>
<reference evidence="1" key="1">
    <citation type="submission" date="2021-06" db="EMBL/GenBank/DDBJ databases">
        <authorList>
            <person name="Kallberg Y."/>
            <person name="Tangrot J."/>
            <person name="Rosling A."/>
        </authorList>
    </citation>
    <scope>NUCLEOTIDE SEQUENCE</scope>
    <source>
        <strain evidence="1">BR232B</strain>
    </source>
</reference>
<dbReference type="OrthoDB" id="823504at2759"/>
<sequence length="68" mass="7479">PDPNAKDENDKMTYSKGALLVSPVLGNYPHLWKRQALDPEQIFVDATISTLDVSINHLSRSPDTSTLG</sequence>
<feature type="non-terminal residue" evidence="1">
    <location>
        <position position="1"/>
    </location>
</feature>
<accession>A0A9N9ED65</accession>